<keyword evidence="6" id="KW-1185">Reference proteome</keyword>
<accession>A0A814GD96</accession>
<dbReference type="EMBL" id="CAJNOL010000454">
    <property type="protein sequence ID" value="CAF1071930.1"/>
    <property type="molecule type" value="Genomic_DNA"/>
</dbReference>
<feature type="region of interest" description="Disordered" evidence="1">
    <location>
        <begin position="711"/>
        <end position="730"/>
    </location>
</feature>
<reference evidence="3" key="1">
    <citation type="submission" date="2021-02" db="EMBL/GenBank/DDBJ databases">
        <authorList>
            <person name="Nowell W R."/>
        </authorList>
    </citation>
    <scope>NUCLEOTIDE SEQUENCE</scope>
</reference>
<evidence type="ECO:0000313" key="3">
    <source>
        <dbReference type="EMBL" id="CAF0993697.1"/>
    </source>
</evidence>
<dbReference type="AlphaFoldDB" id="A0A814GD96"/>
<dbReference type="Proteomes" id="UP000663854">
    <property type="component" value="Unassembled WGS sequence"/>
</dbReference>
<evidence type="ECO:0000313" key="6">
    <source>
        <dbReference type="Proteomes" id="UP000663870"/>
    </source>
</evidence>
<protein>
    <recommendedName>
        <fullName evidence="2">Protein NO VEIN C-terminal domain-containing protein</fullName>
    </recommendedName>
</protein>
<comment type="caution">
    <text evidence="3">The sequence shown here is derived from an EMBL/GenBank/DDBJ whole genome shotgun (WGS) entry which is preliminary data.</text>
</comment>
<feature type="compositionally biased region" description="Low complexity" evidence="1">
    <location>
        <begin position="790"/>
        <end position="802"/>
    </location>
</feature>
<evidence type="ECO:0000313" key="4">
    <source>
        <dbReference type="EMBL" id="CAF1071930.1"/>
    </source>
</evidence>
<feature type="compositionally biased region" description="Basic and acidic residues" evidence="1">
    <location>
        <begin position="803"/>
        <end position="813"/>
    </location>
</feature>
<evidence type="ECO:0000256" key="1">
    <source>
        <dbReference type="SAM" id="MobiDB-lite"/>
    </source>
</evidence>
<proteinExistence type="predicted"/>
<feature type="region of interest" description="Disordered" evidence="1">
    <location>
        <begin position="759"/>
        <end position="814"/>
    </location>
</feature>
<dbReference type="EMBL" id="CAJNOH010000308">
    <property type="protein sequence ID" value="CAF0993697.1"/>
    <property type="molecule type" value="Genomic_DNA"/>
</dbReference>
<dbReference type="InterPro" id="IPR052957">
    <property type="entry name" value="Auxin_embryo_med"/>
</dbReference>
<dbReference type="InterPro" id="IPR024975">
    <property type="entry name" value="NOV_C"/>
</dbReference>
<evidence type="ECO:0000313" key="5">
    <source>
        <dbReference type="Proteomes" id="UP000663854"/>
    </source>
</evidence>
<dbReference type="Proteomes" id="UP000663870">
    <property type="component" value="Unassembled WGS sequence"/>
</dbReference>
<dbReference type="PANTHER" id="PTHR32387:SF3">
    <property type="entry name" value="ATP_DNA BINDING PROTEIN"/>
    <property type="match status" value="1"/>
</dbReference>
<feature type="domain" description="Protein NO VEIN C-terminal" evidence="2">
    <location>
        <begin position="809"/>
        <end position="882"/>
    </location>
</feature>
<feature type="compositionally biased region" description="Basic and acidic residues" evidence="1">
    <location>
        <begin position="780"/>
        <end position="789"/>
    </location>
</feature>
<sequence length="918" mass="109891">MQSSVEKLSIHEIIKIIKKQFLIQQQSLNTSIEQITQWLLCLNYSLEQMKYLNDIDDDTIQLKELKMIPIENQTELVSTNEMIIFFPDITQTEFRHVDQKLIKLLNDLPTVKVELFHYIEQNYPDRLQDIKELLKKFGIIEKRYDEVYRLSIKPVFENETMWKAKDSEVLIMYLVYVYEHIHQKGYPHENDFDIDDFKNIVQIKCRNNEFYNPMKTTIHLLTTDDFNDGIRRLLKPTNCVFMSDEYSNYIKKDEKDEKNQWYMFLERLDQLRETPWEHYEEELREDYSNTKGYVIHDFTCPEFIEIFEYINDGSYTALSSIDIRHMNENDNKQRINVLLDNPPRLLLRRTFIESISTMNRLYHFLHHELSNDKRYMKWPLVFLPDSPISKNTDLCIGQFLFINEVAWDDPTHLLPEHNFIKSLYPDLENFFKHVLQIPSTPNAKCYLELLEKYSKENITDQQTENIWKIFDNLNDEDNDSIIKLFRYRYLIPSMTEFGWIKLDDEPYIPDDKIVAQLFESERLPIIKLPEYGLTTNGRKFLDKLQCKNFSEVLISNVNITNEKLSDDLRQFYIKTLPFISNYLYNQTDMFDESYDKRKLNEIFSHMKFFNVNSIQVTYRYKQISFDHDYDCYLDKKSKKFYLLNTQRYSQSIDTMIQFIIDDTVAECHYKRNKLDKYYKKLLIAYSRNQLEQYMIDDHDSSKPIWIIDIDNSDESDDSEDETNLVENINNQDSDEKIVSNSALADKILNEEKILIPKSKSKQKRTYQQYDTNVSNSNTDISDKASKSIEDSNTSNDDQSTNNRENEGHRKENVSIKWLNENDETGLPYDIEINFIDNSQDTQRIEVKTTSKHIDNYQFSISIQEVQAMLRYPNTYYIYRVNLNNRSLTIIDNITQNLTDKRQLQLQMNVLTFVNLNEK</sequence>
<dbReference type="Pfam" id="PF13020">
    <property type="entry name" value="NOV_C"/>
    <property type="match status" value="1"/>
</dbReference>
<name>A0A814GD96_9BILA</name>
<feature type="compositionally biased region" description="Acidic residues" evidence="1">
    <location>
        <begin position="711"/>
        <end position="723"/>
    </location>
</feature>
<evidence type="ECO:0000259" key="2">
    <source>
        <dbReference type="Pfam" id="PF13020"/>
    </source>
</evidence>
<feature type="compositionally biased region" description="Polar residues" evidence="1">
    <location>
        <begin position="765"/>
        <end position="779"/>
    </location>
</feature>
<gene>
    <name evidence="4" type="ORF">JXQ802_LOCUS17730</name>
    <name evidence="3" type="ORF">PYM288_LOCUS14251</name>
</gene>
<dbReference type="PANTHER" id="PTHR32387">
    <property type="entry name" value="WU:FJ29H11"/>
    <property type="match status" value="1"/>
</dbReference>
<organism evidence="3 5">
    <name type="scientific">Rotaria sordida</name>
    <dbReference type="NCBI Taxonomy" id="392033"/>
    <lineage>
        <taxon>Eukaryota</taxon>
        <taxon>Metazoa</taxon>
        <taxon>Spiralia</taxon>
        <taxon>Gnathifera</taxon>
        <taxon>Rotifera</taxon>
        <taxon>Eurotatoria</taxon>
        <taxon>Bdelloidea</taxon>
        <taxon>Philodinida</taxon>
        <taxon>Philodinidae</taxon>
        <taxon>Rotaria</taxon>
    </lineage>
</organism>